<dbReference type="Gene3D" id="1.20.120.450">
    <property type="entry name" value="dinb family like domain"/>
    <property type="match status" value="1"/>
</dbReference>
<dbReference type="PATRIC" id="fig|362413.3.peg.2924"/>
<reference evidence="1 2" key="1">
    <citation type="submission" date="2014-09" db="EMBL/GenBank/DDBJ databases">
        <title>Genome sequence of Flavobacterium aquidurense RC62.</title>
        <authorList>
            <person name="Kim J.F."/>
            <person name="Kwak M.-J."/>
        </authorList>
    </citation>
    <scope>NUCLEOTIDE SEQUENCE [LARGE SCALE GENOMIC DNA]</scope>
    <source>
        <strain evidence="1 2">RC62</strain>
    </source>
</reference>
<dbReference type="EMBL" id="JRLF01000015">
    <property type="protein sequence ID" value="KQB37808.1"/>
    <property type="molecule type" value="Genomic_DNA"/>
</dbReference>
<dbReference type="OrthoDB" id="982141at2"/>
<comment type="caution">
    <text evidence="1">The sequence shown here is derived from an EMBL/GenBank/DDBJ whole genome shotgun (WGS) entry which is preliminary data.</text>
</comment>
<dbReference type="SUPFAM" id="SSF109854">
    <property type="entry name" value="DinB/YfiT-like putative metalloenzymes"/>
    <property type="match status" value="1"/>
</dbReference>
<accession>A0A0Q0WPU8</accession>
<dbReference type="Proteomes" id="UP000050443">
    <property type="component" value="Unassembled WGS sequence"/>
</dbReference>
<sequence length="162" mass="18699">MTKIYRQGAIGALLDEYEKAILDLSQIISDINDNELITIVDTVTQDSGCESVQSILAHIVCSGYAYALYIRQLSGDQSDFLDDVIRTTISDYQKDLADFFIFTEDTFKNITDNQLEESDNTKKIVTSWGQVYDIEQIMEHAIVHVLRHRRQIEKFKIQLREK</sequence>
<dbReference type="RefSeq" id="WP_055098528.1">
    <property type="nucleotide sequence ID" value="NZ_JRLF01000015.1"/>
</dbReference>
<proteinExistence type="predicted"/>
<dbReference type="AlphaFoldDB" id="A0A0Q0WPU8"/>
<gene>
    <name evidence="1" type="ORF">RC62_2974</name>
</gene>
<organism evidence="1 2">
    <name type="scientific">Flavobacterium aquidurense</name>
    <dbReference type="NCBI Taxonomy" id="362413"/>
    <lineage>
        <taxon>Bacteria</taxon>
        <taxon>Pseudomonadati</taxon>
        <taxon>Bacteroidota</taxon>
        <taxon>Flavobacteriia</taxon>
        <taxon>Flavobacteriales</taxon>
        <taxon>Flavobacteriaceae</taxon>
        <taxon>Flavobacterium</taxon>
    </lineage>
</organism>
<dbReference type="STRING" id="362413.RC62_2974"/>
<evidence type="ECO:0000313" key="2">
    <source>
        <dbReference type="Proteomes" id="UP000050443"/>
    </source>
</evidence>
<name>A0A0Q0WPU8_9FLAO</name>
<evidence type="ECO:0000313" key="1">
    <source>
        <dbReference type="EMBL" id="KQB37808.1"/>
    </source>
</evidence>
<protein>
    <submittedName>
        <fullName evidence="1">DinB family protein</fullName>
    </submittedName>
</protein>
<dbReference type="InterPro" id="IPR034660">
    <property type="entry name" value="DinB/YfiT-like"/>
</dbReference>